<organism evidence="1 2">
    <name type="scientific">Salininema proteolyticum</name>
    <dbReference type="NCBI Taxonomy" id="1607685"/>
    <lineage>
        <taxon>Bacteria</taxon>
        <taxon>Bacillati</taxon>
        <taxon>Actinomycetota</taxon>
        <taxon>Actinomycetes</taxon>
        <taxon>Glycomycetales</taxon>
        <taxon>Glycomycetaceae</taxon>
        <taxon>Salininema</taxon>
    </lineage>
</organism>
<dbReference type="RefSeq" id="WP_380617818.1">
    <property type="nucleotide sequence ID" value="NZ_JBHSDK010000002.1"/>
</dbReference>
<accession>A0ABV8TUA6</accession>
<sequence length="113" mass="12644">MSYQRRRGDVITFWPMVDQVNARGHTVRIPDKTNPVTFRGHVTSERSADMEVPGQGHIRVAQVTIARPVPGINTGTRLQWAGEEWDVVAPPARHGGPRATAHWSMIIRERTGV</sequence>
<reference evidence="2" key="1">
    <citation type="journal article" date="2019" name="Int. J. Syst. Evol. Microbiol.">
        <title>The Global Catalogue of Microorganisms (GCM) 10K type strain sequencing project: providing services to taxonomists for standard genome sequencing and annotation.</title>
        <authorList>
            <consortium name="The Broad Institute Genomics Platform"/>
            <consortium name="The Broad Institute Genome Sequencing Center for Infectious Disease"/>
            <person name="Wu L."/>
            <person name="Ma J."/>
        </authorList>
    </citation>
    <scope>NUCLEOTIDE SEQUENCE [LARGE SCALE GENOMIC DNA]</scope>
    <source>
        <strain evidence="2">IBRC-M 10908</strain>
    </source>
</reference>
<evidence type="ECO:0000313" key="2">
    <source>
        <dbReference type="Proteomes" id="UP001595823"/>
    </source>
</evidence>
<name>A0ABV8TUA6_9ACTN</name>
<gene>
    <name evidence="1" type="ORF">ACFPET_02605</name>
</gene>
<protein>
    <submittedName>
        <fullName evidence="1">Phage head-tail adapter protein</fullName>
    </submittedName>
</protein>
<keyword evidence="2" id="KW-1185">Reference proteome</keyword>
<proteinExistence type="predicted"/>
<dbReference type="Proteomes" id="UP001595823">
    <property type="component" value="Unassembled WGS sequence"/>
</dbReference>
<dbReference type="EMBL" id="JBHSDK010000002">
    <property type="protein sequence ID" value="MFC4334084.1"/>
    <property type="molecule type" value="Genomic_DNA"/>
</dbReference>
<comment type="caution">
    <text evidence="1">The sequence shown here is derived from an EMBL/GenBank/DDBJ whole genome shotgun (WGS) entry which is preliminary data.</text>
</comment>
<evidence type="ECO:0000313" key="1">
    <source>
        <dbReference type="EMBL" id="MFC4334084.1"/>
    </source>
</evidence>